<protein>
    <submittedName>
        <fullName evidence="1">Uncharacterized protein</fullName>
    </submittedName>
</protein>
<reference evidence="1 2" key="1">
    <citation type="submission" date="2020-08" db="EMBL/GenBank/DDBJ databases">
        <title>Genomic Encyclopedia of Type Strains, Phase IV (KMG-IV): sequencing the most valuable type-strain genomes for metagenomic binning, comparative biology and taxonomic classification.</title>
        <authorList>
            <person name="Goeker M."/>
        </authorList>
    </citation>
    <scope>NUCLEOTIDE SEQUENCE [LARGE SCALE GENOMIC DNA]</scope>
    <source>
        <strain evidence="1 2">DSM 29514</strain>
    </source>
</reference>
<dbReference type="EMBL" id="JACIEC010000002">
    <property type="protein sequence ID" value="MBB4144124.1"/>
    <property type="molecule type" value="Genomic_DNA"/>
</dbReference>
<dbReference type="Proteomes" id="UP000519897">
    <property type="component" value="Unassembled WGS sequence"/>
</dbReference>
<proteinExistence type="predicted"/>
<evidence type="ECO:0000313" key="2">
    <source>
        <dbReference type="Proteomes" id="UP000519897"/>
    </source>
</evidence>
<organism evidence="1 2">
    <name type="scientific">Rhizobium rhizoryzae</name>
    <dbReference type="NCBI Taxonomy" id="451876"/>
    <lineage>
        <taxon>Bacteria</taxon>
        <taxon>Pseudomonadati</taxon>
        <taxon>Pseudomonadota</taxon>
        <taxon>Alphaproteobacteria</taxon>
        <taxon>Hyphomicrobiales</taxon>
        <taxon>Rhizobiaceae</taxon>
        <taxon>Rhizobium/Agrobacterium group</taxon>
        <taxon>Rhizobium</taxon>
    </lineage>
</organism>
<evidence type="ECO:0000313" key="1">
    <source>
        <dbReference type="EMBL" id="MBB4144124.1"/>
    </source>
</evidence>
<gene>
    <name evidence="1" type="ORF">GGQ72_002676</name>
</gene>
<dbReference type="AlphaFoldDB" id="A0A7W6LGT6"/>
<keyword evidence="2" id="KW-1185">Reference proteome</keyword>
<comment type="caution">
    <text evidence="1">The sequence shown here is derived from an EMBL/GenBank/DDBJ whole genome shotgun (WGS) entry which is preliminary data.</text>
</comment>
<name>A0A7W6LGT6_9HYPH</name>
<sequence length="164" mass="18081">MSQLILRKAYLIVAGYLMIKDKRAGDGSRVETKGVMPLEGMIMDLAYQVADMTIPEIDRAFPLATAGRIATDLSQWRQFCETIIKGHDQPDRNERLIVCANGRGYLKALCMTRVMQTEEGPVLDVPVQVIATVVDEEGVRRAMHDGLVALAYKTGSVLRETAAA</sequence>
<accession>A0A7W6LGT6</accession>